<dbReference type="PANTHER" id="PTHR31793">
    <property type="entry name" value="4-HYDROXYBENZOYL-COA THIOESTERASE FAMILY MEMBER"/>
    <property type="match status" value="1"/>
</dbReference>
<dbReference type="RefSeq" id="WP_076744908.1">
    <property type="nucleotide sequence ID" value="NZ_MPSB01000009.1"/>
</dbReference>
<dbReference type="GO" id="GO:0047617">
    <property type="term" value="F:fatty acyl-CoA hydrolase activity"/>
    <property type="evidence" value="ECO:0007669"/>
    <property type="project" value="TreeGrafter"/>
</dbReference>
<dbReference type="InterPro" id="IPR029069">
    <property type="entry name" value="HotDog_dom_sf"/>
</dbReference>
<comment type="caution">
    <text evidence="4">The sequence shown here is derived from an EMBL/GenBank/DDBJ whole genome shotgun (WGS) entry which is preliminary data.</text>
</comment>
<dbReference type="STRING" id="1915074.SPHI_21380"/>
<dbReference type="FunFam" id="3.10.129.10:FF:000004">
    <property type="entry name" value="Tol-pal system-associated acyl-CoA thioesterase"/>
    <property type="match status" value="1"/>
</dbReference>
<evidence type="ECO:0000259" key="3">
    <source>
        <dbReference type="Pfam" id="PF03061"/>
    </source>
</evidence>
<evidence type="ECO:0000256" key="1">
    <source>
        <dbReference type="ARBA" id="ARBA00005953"/>
    </source>
</evidence>
<dbReference type="EMBL" id="MPSB01000009">
    <property type="protein sequence ID" value="ONF95701.1"/>
    <property type="molecule type" value="Genomic_DNA"/>
</dbReference>
<dbReference type="Gene3D" id="3.10.129.10">
    <property type="entry name" value="Hotdog Thioesterase"/>
    <property type="match status" value="1"/>
</dbReference>
<dbReference type="InterPro" id="IPR050563">
    <property type="entry name" value="4-hydroxybenzoyl-CoA_TE"/>
</dbReference>
<organism evidence="4 5">
    <name type="scientific">Sphingomonas jeddahensis</name>
    <dbReference type="NCBI Taxonomy" id="1915074"/>
    <lineage>
        <taxon>Bacteria</taxon>
        <taxon>Pseudomonadati</taxon>
        <taxon>Pseudomonadota</taxon>
        <taxon>Alphaproteobacteria</taxon>
        <taxon>Sphingomonadales</taxon>
        <taxon>Sphingomonadaceae</taxon>
        <taxon>Sphingomonas</taxon>
    </lineage>
</organism>
<feature type="domain" description="Thioesterase" evidence="3">
    <location>
        <begin position="38"/>
        <end position="117"/>
    </location>
</feature>
<protein>
    <submittedName>
        <fullName evidence="4">Acyl-CoA thioester hydrolase YbgC</fullName>
        <ecNumber evidence="4">3.1.2.-</ecNumber>
    </submittedName>
</protein>
<dbReference type="Pfam" id="PF03061">
    <property type="entry name" value="4HBT"/>
    <property type="match status" value="1"/>
</dbReference>
<dbReference type="PIRSF" id="PIRSF003230">
    <property type="entry name" value="YbgC"/>
    <property type="match status" value="1"/>
</dbReference>
<dbReference type="InterPro" id="IPR006683">
    <property type="entry name" value="Thioestr_dom"/>
</dbReference>
<dbReference type="EC" id="3.1.2.-" evidence="4"/>
<evidence type="ECO:0000313" key="4">
    <source>
        <dbReference type="EMBL" id="ONF95701.1"/>
    </source>
</evidence>
<evidence type="ECO:0000256" key="2">
    <source>
        <dbReference type="ARBA" id="ARBA00022801"/>
    </source>
</evidence>
<dbReference type="SUPFAM" id="SSF54637">
    <property type="entry name" value="Thioesterase/thiol ester dehydrase-isomerase"/>
    <property type="match status" value="1"/>
</dbReference>
<dbReference type="Proteomes" id="UP000188729">
    <property type="component" value="Unassembled WGS sequence"/>
</dbReference>
<dbReference type="AlphaFoldDB" id="A0A1V2ESQ7"/>
<sequence length="159" mass="17523">METGRADQPADQPTGGRFVGAEHRLPIRVYFEDTDLSGIVYHANYLRFMERARSDMLRLAGVDQRTAHEAGEGAYAVASLAIRYRAPAKLDDALVVITRVTEVRAASVSIHQRVMRGALVLADADVVAALVSPSGRPRRQPRDWIDRFAALVENGVTRP</sequence>
<reference evidence="4 5" key="1">
    <citation type="submission" date="2016-11" db="EMBL/GenBank/DDBJ databases">
        <title>Genome sequence of Sphingomonas jeddahensis G39.</title>
        <authorList>
            <person name="Poehlein A."/>
            <person name="Wuebbeler J.H."/>
            <person name="Steinbuechel A."/>
            <person name="Daniel R."/>
        </authorList>
    </citation>
    <scope>NUCLEOTIDE SEQUENCE [LARGE SCALE GENOMIC DNA]</scope>
    <source>
        <strain evidence="4 5">G39</strain>
    </source>
</reference>
<accession>A0A1V2ESQ7</accession>
<dbReference type="InterPro" id="IPR008272">
    <property type="entry name" value="HB-CoA_thioesterase_AS"/>
</dbReference>
<dbReference type="PANTHER" id="PTHR31793:SF37">
    <property type="entry name" value="ACYL-COA THIOESTER HYDROLASE YBGC"/>
    <property type="match status" value="1"/>
</dbReference>
<gene>
    <name evidence="4" type="primary">ybgC</name>
    <name evidence="4" type="ORF">SPHI_21380</name>
</gene>
<proteinExistence type="inferred from homology"/>
<comment type="similarity">
    <text evidence="1">Belongs to the 4-hydroxybenzoyl-CoA thioesterase family.</text>
</comment>
<dbReference type="InterPro" id="IPR006684">
    <property type="entry name" value="YbgC/YbaW"/>
</dbReference>
<name>A0A1V2ESQ7_9SPHN</name>
<dbReference type="NCBIfam" id="TIGR00051">
    <property type="entry name" value="YbgC/FadM family acyl-CoA thioesterase"/>
    <property type="match status" value="1"/>
</dbReference>
<evidence type="ECO:0000313" key="5">
    <source>
        <dbReference type="Proteomes" id="UP000188729"/>
    </source>
</evidence>
<keyword evidence="2 4" id="KW-0378">Hydrolase</keyword>
<dbReference type="OrthoDB" id="9808429at2"/>
<dbReference type="InterPro" id="IPR014166">
    <property type="entry name" value="Tol-Pal_acyl-CoA_thioesterase"/>
</dbReference>
<dbReference type="NCBIfam" id="TIGR02799">
    <property type="entry name" value="thio_ybgC"/>
    <property type="match status" value="1"/>
</dbReference>
<dbReference type="CDD" id="cd00586">
    <property type="entry name" value="4HBT"/>
    <property type="match status" value="1"/>
</dbReference>
<keyword evidence="5" id="KW-1185">Reference proteome</keyword>
<dbReference type="PROSITE" id="PS01328">
    <property type="entry name" value="4HBCOA_THIOESTERASE"/>
    <property type="match status" value="1"/>
</dbReference>